<evidence type="ECO:0000313" key="3">
    <source>
        <dbReference type="Proteomes" id="UP000193083"/>
    </source>
</evidence>
<feature type="domain" description="NadR/Ttd14 AAA" evidence="1">
    <location>
        <begin position="7"/>
        <end position="169"/>
    </location>
</feature>
<dbReference type="Gene3D" id="3.40.50.300">
    <property type="entry name" value="P-loop containing nucleotide triphosphate hydrolases"/>
    <property type="match status" value="1"/>
</dbReference>
<gene>
    <name evidence="2" type="ORF">SAMN02982922_3340</name>
</gene>
<evidence type="ECO:0000313" key="2">
    <source>
        <dbReference type="EMBL" id="SMH46137.1"/>
    </source>
</evidence>
<dbReference type="Proteomes" id="UP000193083">
    <property type="component" value="Unassembled WGS sequence"/>
</dbReference>
<dbReference type="RefSeq" id="WP_085465178.1">
    <property type="nucleotide sequence ID" value="NZ_FXBL01000004.1"/>
</dbReference>
<evidence type="ECO:0000259" key="1">
    <source>
        <dbReference type="Pfam" id="PF13521"/>
    </source>
</evidence>
<proteinExistence type="predicted"/>
<dbReference type="EMBL" id="FXBL01000004">
    <property type="protein sequence ID" value="SMH46137.1"/>
    <property type="molecule type" value="Genomic_DNA"/>
</dbReference>
<dbReference type="OrthoDB" id="5638848at2"/>
<reference evidence="2 3" key="1">
    <citation type="submission" date="2017-04" db="EMBL/GenBank/DDBJ databases">
        <authorList>
            <person name="Afonso C.L."/>
            <person name="Miller P.J."/>
            <person name="Scott M.A."/>
            <person name="Spackman E."/>
            <person name="Goraichik I."/>
            <person name="Dimitrov K.M."/>
            <person name="Suarez D.L."/>
            <person name="Swayne D.E."/>
        </authorList>
    </citation>
    <scope>NUCLEOTIDE SEQUENCE [LARGE SCALE GENOMIC DNA]</scope>
    <source>
        <strain evidence="2 3">B5P</strain>
    </source>
</reference>
<dbReference type="SUPFAM" id="SSF52540">
    <property type="entry name" value="P-loop containing nucleoside triphosphate hydrolases"/>
    <property type="match status" value="1"/>
</dbReference>
<name>A0A1X7P600_9HYPH</name>
<organism evidence="2 3">
    <name type="scientific">Mesorhizobium australicum</name>
    <dbReference type="NCBI Taxonomy" id="536018"/>
    <lineage>
        <taxon>Bacteria</taxon>
        <taxon>Pseudomonadati</taxon>
        <taxon>Pseudomonadota</taxon>
        <taxon>Alphaproteobacteria</taxon>
        <taxon>Hyphomicrobiales</taxon>
        <taxon>Phyllobacteriaceae</taxon>
        <taxon>Mesorhizobium</taxon>
    </lineage>
</organism>
<protein>
    <submittedName>
        <fullName evidence="2">Predicted ATPase</fullName>
    </submittedName>
</protein>
<dbReference type="AlphaFoldDB" id="A0A1X7P600"/>
<keyword evidence="3" id="KW-1185">Reference proteome</keyword>
<dbReference type="InterPro" id="IPR027417">
    <property type="entry name" value="P-loop_NTPase"/>
</dbReference>
<dbReference type="InterPro" id="IPR038727">
    <property type="entry name" value="NadR/Ttd14_AAA_dom"/>
</dbReference>
<dbReference type="Pfam" id="PF13521">
    <property type="entry name" value="AAA_28"/>
    <property type="match status" value="1"/>
</dbReference>
<accession>A0A1X7P600</accession>
<sequence>MSDRFHIVTGGPGAGKTTLLDALARRGFPVMPEAGRAIIRQQIAIGGQALPWADRALFAELMLGWELRSHAEAALTAGPIWFDRGVPDVAGYLRLSGLAIPGHVIRAAETVRYAPRVFVLPFWADIFHADAERKQSPAEARATCETMRQTYAGFGYDLCEVPTDTVERRVDFILARILAT</sequence>